<proteinExistence type="predicted"/>
<dbReference type="InterPro" id="IPR017441">
    <property type="entry name" value="Protein_kinase_ATP_BS"/>
</dbReference>
<dbReference type="Pfam" id="PF00069">
    <property type="entry name" value="Pkinase"/>
    <property type="match status" value="1"/>
</dbReference>
<protein>
    <submittedName>
        <fullName evidence="3">Kinase-like protein</fullName>
    </submittedName>
</protein>
<evidence type="ECO:0000313" key="3">
    <source>
        <dbReference type="EMBL" id="KAF1992840.1"/>
    </source>
</evidence>
<dbReference type="InterPro" id="IPR000719">
    <property type="entry name" value="Prot_kinase_dom"/>
</dbReference>
<dbReference type="Gene3D" id="1.10.510.10">
    <property type="entry name" value="Transferase(Phosphotransferase) domain 1"/>
    <property type="match status" value="2"/>
</dbReference>
<dbReference type="PANTHER" id="PTHR37542:SF3">
    <property type="entry name" value="PRION-INHIBITION AND PROPAGATION HELO DOMAIN-CONTAINING PROTEIN"/>
    <property type="match status" value="1"/>
</dbReference>
<name>A0A6A5VTX9_9PLEO</name>
<feature type="binding site" evidence="1">
    <location>
        <position position="180"/>
    </location>
    <ligand>
        <name>ATP</name>
        <dbReference type="ChEBI" id="CHEBI:30616"/>
    </ligand>
</feature>
<feature type="domain" description="Protein kinase" evidence="2">
    <location>
        <begin position="618"/>
        <end position="913"/>
    </location>
</feature>
<dbReference type="Proteomes" id="UP000799779">
    <property type="component" value="Unassembled WGS sequence"/>
</dbReference>
<organism evidence="3 4">
    <name type="scientific">Amniculicola lignicola CBS 123094</name>
    <dbReference type="NCBI Taxonomy" id="1392246"/>
    <lineage>
        <taxon>Eukaryota</taxon>
        <taxon>Fungi</taxon>
        <taxon>Dikarya</taxon>
        <taxon>Ascomycota</taxon>
        <taxon>Pezizomycotina</taxon>
        <taxon>Dothideomycetes</taxon>
        <taxon>Pleosporomycetidae</taxon>
        <taxon>Pleosporales</taxon>
        <taxon>Amniculicolaceae</taxon>
        <taxon>Amniculicola</taxon>
    </lineage>
</organism>
<feature type="domain" description="Protein kinase" evidence="2">
    <location>
        <begin position="143"/>
        <end position="447"/>
    </location>
</feature>
<keyword evidence="1" id="KW-0067">ATP-binding</keyword>
<gene>
    <name evidence="3" type="ORF">P154DRAFT_568373</name>
</gene>
<sequence>MNPKTVALRIRLKSLRRVNATYRWYIPRNSLQGLMDEDTVQGALRENGIRSYQLAEVTKNIIPRGRRIFAILLLIDLIAEVCNFIEAGELNDERLPLNIEVLRRVLPTTPADDFFEKQWELSAPIFQYGTINQTYLVMTVIPIVCEKQIGTGGFSTVYEIELDPEHQFLGGSFQKRLVRKEVHSLHLHKIELENLAILAHLKHPNILELLASYTHNDRYSLIFPLAEGGTLKDVFNKNRLETEFSSDDACFIALSRLSSAIQHVHDFSEQRIDLFLLGCHHDLQPKNILISGSALILGDFGLSKFKTLAEGSESMFRQGAGDYLAPECEDLNDIDFRKLMIRRSSDIWSFGCIIVEFATYMMLDPAGVQDFKDKRSFEKQGWKFSLFHHGPNETSPAVQEWILGLHDRASSSMRMLLRLAEDMLSMKEQKRPRAQSVTARLRSISHFHRVELVERLLASISPKRDVLIERLRFQSWAYSVGVNSSGSMLDTSGVIIWEQTHQFEAMMDCLSSFRAFLDSISTQDNQSAPMHSEQINRFNNSLSSFLDKSQQQTFRTHFRASLLESGHQMLSNIGENLPETIDIDRTIRMRILLKQMTELMLDRRKTQGEDYEIDASEVSVGSRIGTHNLGQLGEPSLSNQVLIEWRSYEHRATEEAVSHELLIQVEALVDLLSQDKPEDFRALDSKGFFHDEGRLSFGVIYEVPTTLRMDHSRLSISNLQSLILETSNSLKLYPALDDRFKLAHTLAQSVLDFHSVGWLHKRLSSANIAFFPTTNKIQDDWFRSPYIIGFSHSRPDEESAPSWGPDEQHADRYQHPEYLQRGHRYCAEYDYYSLGIVLMEIGCWQTLSQITQKYSGSHRDIQRRLLQDRIPWLSQSMGRYYTEAVRRCVASDFDLSEREAAGKGDSLTLHMSFERLVVRQLTRII</sequence>
<dbReference type="GO" id="GO:0005524">
    <property type="term" value="F:ATP binding"/>
    <property type="evidence" value="ECO:0007669"/>
    <property type="project" value="UniProtKB-UniRule"/>
</dbReference>
<reference evidence="3" key="1">
    <citation type="journal article" date="2020" name="Stud. Mycol.">
        <title>101 Dothideomycetes genomes: a test case for predicting lifestyles and emergence of pathogens.</title>
        <authorList>
            <person name="Haridas S."/>
            <person name="Albert R."/>
            <person name="Binder M."/>
            <person name="Bloem J."/>
            <person name="Labutti K."/>
            <person name="Salamov A."/>
            <person name="Andreopoulos B."/>
            <person name="Baker S."/>
            <person name="Barry K."/>
            <person name="Bills G."/>
            <person name="Bluhm B."/>
            <person name="Cannon C."/>
            <person name="Castanera R."/>
            <person name="Culley D."/>
            <person name="Daum C."/>
            <person name="Ezra D."/>
            <person name="Gonzalez J."/>
            <person name="Henrissat B."/>
            <person name="Kuo A."/>
            <person name="Liang C."/>
            <person name="Lipzen A."/>
            <person name="Lutzoni F."/>
            <person name="Magnuson J."/>
            <person name="Mondo S."/>
            <person name="Nolan M."/>
            <person name="Ohm R."/>
            <person name="Pangilinan J."/>
            <person name="Park H.-J."/>
            <person name="Ramirez L."/>
            <person name="Alfaro M."/>
            <person name="Sun H."/>
            <person name="Tritt A."/>
            <person name="Yoshinaga Y."/>
            <person name="Zwiers L.-H."/>
            <person name="Turgeon B."/>
            <person name="Goodwin S."/>
            <person name="Spatafora J."/>
            <person name="Crous P."/>
            <person name="Grigoriev I."/>
        </authorList>
    </citation>
    <scope>NUCLEOTIDE SEQUENCE</scope>
    <source>
        <strain evidence="3">CBS 123094</strain>
    </source>
</reference>
<keyword evidence="1" id="KW-0547">Nucleotide-binding</keyword>
<dbReference type="AlphaFoldDB" id="A0A6A5VTX9"/>
<dbReference type="PANTHER" id="PTHR37542">
    <property type="entry name" value="HELO DOMAIN-CONTAINING PROTEIN-RELATED"/>
    <property type="match status" value="1"/>
</dbReference>
<keyword evidence="4" id="KW-1185">Reference proteome</keyword>
<dbReference type="Pfam" id="PF24476">
    <property type="entry name" value="DUF7580"/>
    <property type="match status" value="1"/>
</dbReference>
<evidence type="ECO:0000259" key="2">
    <source>
        <dbReference type="PROSITE" id="PS50011"/>
    </source>
</evidence>
<evidence type="ECO:0000313" key="4">
    <source>
        <dbReference type="Proteomes" id="UP000799779"/>
    </source>
</evidence>
<evidence type="ECO:0000256" key="1">
    <source>
        <dbReference type="PROSITE-ProRule" id="PRU10141"/>
    </source>
</evidence>
<dbReference type="EMBL" id="ML977771">
    <property type="protein sequence ID" value="KAF1992840.1"/>
    <property type="molecule type" value="Genomic_DNA"/>
</dbReference>
<dbReference type="SUPFAM" id="SSF56112">
    <property type="entry name" value="Protein kinase-like (PK-like)"/>
    <property type="match status" value="2"/>
</dbReference>
<dbReference type="InterPro" id="IPR056002">
    <property type="entry name" value="DUF7580"/>
</dbReference>
<dbReference type="GO" id="GO:0004672">
    <property type="term" value="F:protein kinase activity"/>
    <property type="evidence" value="ECO:0007669"/>
    <property type="project" value="InterPro"/>
</dbReference>
<dbReference type="OrthoDB" id="4062651at2759"/>
<keyword evidence="3" id="KW-0808">Transferase</keyword>
<dbReference type="InterPro" id="IPR011009">
    <property type="entry name" value="Kinase-like_dom_sf"/>
</dbReference>
<dbReference type="CDD" id="cd00180">
    <property type="entry name" value="PKc"/>
    <property type="match status" value="1"/>
</dbReference>
<keyword evidence="3" id="KW-0418">Kinase</keyword>
<dbReference type="PROSITE" id="PS00107">
    <property type="entry name" value="PROTEIN_KINASE_ATP"/>
    <property type="match status" value="1"/>
</dbReference>
<accession>A0A6A5VTX9</accession>
<dbReference type="PROSITE" id="PS50011">
    <property type="entry name" value="PROTEIN_KINASE_DOM"/>
    <property type="match status" value="2"/>
</dbReference>